<organism evidence="14 15">
    <name type="scientific">Brumimicrobium aurantiacum</name>
    <dbReference type="NCBI Taxonomy" id="1737063"/>
    <lineage>
        <taxon>Bacteria</taxon>
        <taxon>Pseudomonadati</taxon>
        <taxon>Bacteroidota</taxon>
        <taxon>Flavobacteriia</taxon>
        <taxon>Flavobacteriales</taxon>
        <taxon>Crocinitomicaceae</taxon>
        <taxon>Brumimicrobium</taxon>
    </lineage>
</organism>
<comment type="function">
    <text evidence="4">Catalyzes the conversion of 3-deoxy-D-arabino-heptulosonate 7-phosphate (DAHP) to dehydroquinate (DHQ).</text>
</comment>
<dbReference type="Gene3D" id="1.20.1090.10">
    <property type="entry name" value="Dehydroquinate synthase-like - alpha domain"/>
    <property type="match status" value="1"/>
</dbReference>
<evidence type="ECO:0000256" key="10">
    <source>
        <dbReference type="ARBA" id="ARBA00023285"/>
    </source>
</evidence>
<evidence type="ECO:0000313" key="15">
    <source>
        <dbReference type="Proteomes" id="UP000257127"/>
    </source>
</evidence>
<sequence>MRFQKLKRFSCFVFYSIFKTKMVKKLASKNNKIELGLLENSSFKALLNSKYQFSKKIVIVDENTQELCWPFLLTTFEELKEAEVIVLPTGEENKVMEVCFQVWGAFTNYQVQRNDLIINLGGGVVTDMGGFIASVFKRGVDFINIPTTLLAMVDASVGGKTGINLDVHKNQLGVFSNPELTICDASFLATLPEKEMISGKAEIIKHALINSRSFFDELTQYLEGVPNDEILAKAIQIKADIVDQDFREQGERKKLNFGHTIGHSIEGLLLHNKIEVTHGECVAWGMLVEAYISHEVATLPKNELQEIEQLIRGQYETLAINDTIFDSLIQLMKHDKKNNSDKINFTLLQKIGLAKINYQLEEDVILRALNHVFGQ</sequence>
<comment type="cofactor">
    <cofactor evidence="1">
        <name>NAD(+)</name>
        <dbReference type="ChEBI" id="CHEBI:57540"/>
    </cofactor>
</comment>
<dbReference type="GO" id="GO:0000166">
    <property type="term" value="F:nucleotide binding"/>
    <property type="evidence" value="ECO:0007669"/>
    <property type="project" value="UniProtKB-KW"/>
</dbReference>
<evidence type="ECO:0000256" key="1">
    <source>
        <dbReference type="ARBA" id="ARBA00001911"/>
    </source>
</evidence>
<keyword evidence="10" id="KW-0170">Cobalt</keyword>
<comment type="cofactor">
    <cofactor evidence="2">
        <name>Co(2+)</name>
        <dbReference type="ChEBI" id="CHEBI:48828"/>
    </cofactor>
</comment>
<dbReference type="PIRSF" id="PIRSF001455">
    <property type="entry name" value="DHQ_synth"/>
    <property type="match status" value="1"/>
</dbReference>
<gene>
    <name evidence="14" type="primary">aroB</name>
    <name evidence="14" type="ORF">DXU93_06440</name>
</gene>
<dbReference type="CDD" id="cd08195">
    <property type="entry name" value="DHQS"/>
    <property type="match status" value="1"/>
</dbReference>
<dbReference type="Gene3D" id="3.40.50.1970">
    <property type="match status" value="1"/>
</dbReference>
<evidence type="ECO:0000256" key="11">
    <source>
        <dbReference type="NCBIfam" id="TIGR01357"/>
    </source>
</evidence>
<evidence type="ECO:0000313" key="14">
    <source>
        <dbReference type="EMBL" id="RFC54622.1"/>
    </source>
</evidence>
<evidence type="ECO:0000256" key="6">
    <source>
        <dbReference type="ARBA" id="ARBA00022741"/>
    </source>
</evidence>
<dbReference type="InterPro" id="IPR030960">
    <property type="entry name" value="DHQS/DOIS_N"/>
</dbReference>
<dbReference type="InterPro" id="IPR050071">
    <property type="entry name" value="Dehydroquinate_synthase"/>
</dbReference>
<evidence type="ECO:0000256" key="2">
    <source>
        <dbReference type="ARBA" id="ARBA00001941"/>
    </source>
</evidence>
<dbReference type="InterPro" id="IPR016037">
    <property type="entry name" value="DHQ_synth_AroB"/>
</dbReference>
<accession>A0A3E1EYJ6</accession>
<feature type="domain" description="3-dehydroquinate synthase C-terminal" evidence="13">
    <location>
        <begin position="199"/>
        <end position="338"/>
    </location>
</feature>
<dbReference type="Pfam" id="PF01761">
    <property type="entry name" value="DHQ_synthase"/>
    <property type="match status" value="1"/>
</dbReference>
<name>A0A3E1EYJ6_9FLAO</name>
<keyword evidence="7" id="KW-0862">Zinc</keyword>
<dbReference type="OrthoDB" id="9806583at2"/>
<proteinExistence type="predicted"/>
<dbReference type="InterPro" id="IPR030963">
    <property type="entry name" value="DHQ_synth_fam"/>
</dbReference>
<keyword evidence="8" id="KW-0520">NAD</keyword>
<comment type="caution">
    <text evidence="14">The sequence shown here is derived from an EMBL/GenBank/DDBJ whole genome shotgun (WGS) entry which is preliminary data.</text>
</comment>
<keyword evidence="5" id="KW-0479">Metal-binding</keyword>
<evidence type="ECO:0000256" key="7">
    <source>
        <dbReference type="ARBA" id="ARBA00022833"/>
    </source>
</evidence>
<evidence type="ECO:0000256" key="8">
    <source>
        <dbReference type="ARBA" id="ARBA00023027"/>
    </source>
</evidence>
<feature type="domain" description="3-dehydroquinate synthase N-terminal" evidence="12">
    <location>
        <begin position="85"/>
        <end position="197"/>
    </location>
</feature>
<dbReference type="GO" id="GO:0009073">
    <property type="term" value="P:aromatic amino acid family biosynthetic process"/>
    <property type="evidence" value="ECO:0007669"/>
    <property type="project" value="InterPro"/>
</dbReference>
<keyword evidence="9 14" id="KW-0456">Lyase</keyword>
<dbReference type="EMBL" id="QURB01000003">
    <property type="protein sequence ID" value="RFC54622.1"/>
    <property type="molecule type" value="Genomic_DNA"/>
</dbReference>
<keyword evidence="15" id="KW-1185">Reference proteome</keyword>
<dbReference type="GO" id="GO:0009423">
    <property type="term" value="P:chorismate biosynthetic process"/>
    <property type="evidence" value="ECO:0007669"/>
    <property type="project" value="UniProtKB-UniRule"/>
</dbReference>
<dbReference type="Pfam" id="PF24621">
    <property type="entry name" value="DHQS_C"/>
    <property type="match status" value="1"/>
</dbReference>
<evidence type="ECO:0000259" key="12">
    <source>
        <dbReference type="Pfam" id="PF01761"/>
    </source>
</evidence>
<evidence type="ECO:0000256" key="9">
    <source>
        <dbReference type="ARBA" id="ARBA00023239"/>
    </source>
</evidence>
<dbReference type="InterPro" id="IPR056179">
    <property type="entry name" value="DHQS_C"/>
</dbReference>
<dbReference type="PANTHER" id="PTHR43622">
    <property type="entry name" value="3-DEHYDROQUINATE SYNTHASE"/>
    <property type="match status" value="1"/>
</dbReference>
<dbReference type="NCBIfam" id="TIGR01357">
    <property type="entry name" value="aroB"/>
    <property type="match status" value="1"/>
</dbReference>
<dbReference type="EC" id="4.2.3.4" evidence="11"/>
<comment type="cofactor">
    <cofactor evidence="3">
        <name>Zn(2+)</name>
        <dbReference type="ChEBI" id="CHEBI:29105"/>
    </cofactor>
</comment>
<dbReference type="Proteomes" id="UP000257127">
    <property type="component" value="Unassembled WGS sequence"/>
</dbReference>
<evidence type="ECO:0000256" key="5">
    <source>
        <dbReference type="ARBA" id="ARBA00022723"/>
    </source>
</evidence>
<reference evidence="14 15" key="1">
    <citation type="submission" date="2018-08" db="EMBL/GenBank/DDBJ databases">
        <title>The draft genome squence of Brumimicrobium sp. N62.</title>
        <authorList>
            <person name="Du Z.-J."/>
            <person name="Luo H.-R."/>
        </authorList>
    </citation>
    <scope>NUCLEOTIDE SEQUENCE [LARGE SCALE GENOMIC DNA]</scope>
    <source>
        <strain evidence="14 15">N62</strain>
    </source>
</reference>
<keyword evidence="6" id="KW-0547">Nucleotide-binding</keyword>
<dbReference type="SUPFAM" id="SSF56796">
    <property type="entry name" value="Dehydroquinate synthase-like"/>
    <property type="match status" value="1"/>
</dbReference>
<dbReference type="AlphaFoldDB" id="A0A3E1EYJ6"/>
<dbReference type="GO" id="GO:0003856">
    <property type="term" value="F:3-dehydroquinate synthase activity"/>
    <property type="evidence" value="ECO:0007669"/>
    <property type="project" value="UniProtKB-UniRule"/>
</dbReference>
<protein>
    <recommendedName>
        <fullName evidence="11">3-dehydroquinate synthase</fullName>
        <ecNumber evidence="11">4.2.3.4</ecNumber>
    </recommendedName>
</protein>
<evidence type="ECO:0000256" key="4">
    <source>
        <dbReference type="ARBA" id="ARBA00003485"/>
    </source>
</evidence>
<dbReference type="PANTHER" id="PTHR43622:SF1">
    <property type="entry name" value="3-DEHYDROQUINATE SYNTHASE"/>
    <property type="match status" value="1"/>
</dbReference>
<dbReference type="GO" id="GO:0005737">
    <property type="term" value="C:cytoplasm"/>
    <property type="evidence" value="ECO:0007669"/>
    <property type="project" value="InterPro"/>
</dbReference>
<evidence type="ECO:0000259" key="13">
    <source>
        <dbReference type="Pfam" id="PF24621"/>
    </source>
</evidence>
<dbReference type="GO" id="GO:0046872">
    <property type="term" value="F:metal ion binding"/>
    <property type="evidence" value="ECO:0007669"/>
    <property type="project" value="UniProtKB-KW"/>
</dbReference>
<evidence type="ECO:0000256" key="3">
    <source>
        <dbReference type="ARBA" id="ARBA00001947"/>
    </source>
</evidence>
<dbReference type="FunFam" id="3.40.50.1970:FF:000007">
    <property type="entry name" value="Pentafunctional AROM polypeptide"/>
    <property type="match status" value="1"/>
</dbReference>